<dbReference type="GO" id="GO:0004519">
    <property type="term" value="F:endonuclease activity"/>
    <property type="evidence" value="ECO:0007669"/>
    <property type="project" value="UniProtKB-KW"/>
</dbReference>
<accession>A0AAP6MKT4</accession>
<gene>
    <name evidence="3" type="ORF">VCB98_02535</name>
</gene>
<dbReference type="InterPro" id="IPR036691">
    <property type="entry name" value="Endo/exonu/phosph_ase_sf"/>
</dbReference>
<dbReference type="AlphaFoldDB" id="A0AAP6MKT4"/>
<proteinExistence type="predicted"/>
<feature type="domain" description="Endonuclease/exonuclease/phosphatase" evidence="2">
    <location>
        <begin position="282"/>
        <end position="547"/>
    </location>
</feature>
<dbReference type="NCBIfam" id="NF033681">
    <property type="entry name" value="ExeM_NucH_DNase"/>
    <property type="match status" value="1"/>
</dbReference>
<keyword evidence="3" id="KW-0255">Endonuclease</keyword>
<keyword evidence="4" id="KW-1185">Reference proteome</keyword>
<dbReference type="Gene3D" id="3.60.10.10">
    <property type="entry name" value="Endonuclease/exonuclease/phosphatase"/>
    <property type="match status" value="1"/>
</dbReference>
<evidence type="ECO:0000256" key="1">
    <source>
        <dbReference type="SAM" id="SignalP"/>
    </source>
</evidence>
<name>A0AAP6MKT4_9GAMM</name>
<sequence length="555" mass="61371">MKHHLLTGIVVLVFLAPPGMVLADCPSDGLTDIHQLKTDGRLEGQRVLARGVVTANYLGEDRLNGFYLQSLTNSEAPAAGIFVYAPGLDADESIIESGREVVVAGRAGEFRGQRQISRVSQLMQCGHPGLPEPYTLNLPETERERWQALEGRLVEIEQPLTVIDNHDLARYGSLGLAVDGRLFRPSNFTGEEAEQHEADRNAARRIILDDAHYRRDPQPIPYLDENGTRRVGDRLPGLTGVLTHAFGNWRIHPLDPVELAFEASNPRPSLPSRGAGPRIAAFNVENYFLTLGERGADTSSALDAQQSALTAVAEGLDADLLSLIELENQPKVVDDLAIRLAGAGPAYTHFNIDQPVGTDAIRTALLWREDTVTLKAGPFIDKRRVHHRPIIAGHFRFGEDGPGKLVAVVHFKAKTGCPEEGDIDRGQGCWNQRRTRQAEALAEFLAKKQEQTGTERVLIMGDINSYGGEDPVMALVEAGYRDMVAKRLEPEQRYSYVFHGESGYLDTAITSPALAEDIEAVRFWHINADEPRFLQFQQPGPWRSSDHDPVVIDFR</sequence>
<organism evidence="3 4">
    <name type="scientific">Natronospira elongata</name>
    <dbReference type="NCBI Taxonomy" id="3110268"/>
    <lineage>
        <taxon>Bacteria</taxon>
        <taxon>Pseudomonadati</taxon>
        <taxon>Pseudomonadota</taxon>
        <taxon>Gammaproteobacteria</taxon>
        <taxon>Natronospirales</taxon>
        <taxon>Natronospiraceae</taxon>
        <taxon>Natronospira</taxon>
    </lineage>
</organism>
<keyword evidence="3" id="KW-0378">Hydrolase</keyword>
<reference evidence="3 4" key="1">
    <citation type="submission" date="2023-12" db="EMBL/GenBank/DDBJ databases">
        <title>Whole-genome sequencing of halo(alkali)philic microorganisms from hypersaline lakes.</title>
        <authorList>
            <person name="Sorokin D.Y."/>
            <person name="Merkel A.Y."/>
            <person name="Messina E."/>
            <person name="Yakimov M."/>
        </authorList>
    </citation>
    <scope>NUCLEOTIDE SEQUENCE [LARGE SCALE GENOMIC DNA]</scope>
    <source>
        <strain evidence="3 4">AB-CW1</strain>
    </source>
</reference>
<dbReference type="CDD" id="cd10283">
    <property type="entry name" value="MnuA_DNase1-like"/>
    <property type="match status" value="1"/>
</dbReference>
<feature type="chain" id="PRO_5042919124" evidence="1">
    <location>
        <begin position="24"/>
        <end position="555"/>
    </location>
</feature>
<dbReference type="RefSeq" id="WP_346050160.1">
    <property type="nucleotide sequence ID" value="NZ_JAYGII010000003.1"/>
</dbReference>
<dbReference type="PANTHER" id="PTHR42834">
    <property type="entry name" value="ENDONUCLEASE/EXONUCLEASE/PHOSPHATASE FAMILY PROTEIN (AFU_ORTHOLOGUE AFUA_3G09210)"/>
    <property type="match status" value="1"/>
</dbReference>
<keyword evidence="1" id="KW-0732">Signal</keyword>
<keyword evidence="3" id="KW-0540">Nuclease</keyword>
<dbReference type="InterPro" id="IPR005135">
    <property type="entry name" value="Endo/exonuclease/phosphatase"/>
</dbReference>
<dbReference type="SUPFAM" id="SSF56219">
    <property type="entry name" value="DNase I-like"/>
    <property type="match status" value="1"/>
</dbReference>
<feature type="signal peptide" evidence="1">
    <location>
        <begin position="1"/>
        <end position="23"/>
    </location>
</feature>
<protein>
    <submittedName>
        <fullName evidence="3">ExeM/NucH family extracellular endonuclease</fullName>
    </submittedName>
</protein>
<dbReference type="Proteomes" id="UP001302316">
    <property type="component" value="Unassembled WGS sequence"/>
</dbReference>
<dbReference type="Pfam" id="PF03372">
    <property type="entry name" value="Exo_endo_phos"/>
    <property type="match status" value="1"/>
</dbReference>
<dbReference type="InterPro" id="IPR047971">
    <property type="entry name" value="ExeM-like"/>
</dbReference>
<evidence type="ECO:0000313" key="4">
    <source>
        <dbReference type="Proteomes" id="UP001302316"/>
    </source>
</evidence>
<dbReference type="CDD" id="cd04486">
    <property type="entry name" value="YhcR_OBF_like"/>
    <property type="match status" value="1"/>
</dbReference>
<dbReference type="EMBL" id="JAYGII010000003">
    <property type="protein sequence ID" value="MEA5444690.1"/>
    <property type="molecule type" value="Genomic_DNA"/>
</dbReference>
<dbReference type="PANTHER" id="PTHR42834:SF1">
    <property type="entry name" value="ENDONUCLEASE_EXONUCLEASE_PHOSPHATASE FAMILY PROTEIN (AFU_ORTHOLOGUE AFUA_3G09210)"/>
    <property type="match status" value="1"/>
</dbReference>
<evidence type="ECO:0000259" key="2">
    <source>
        <dbReference type="Pfam" id="PF03372"/>
    </source>
</evidence>
<comment type="caution">
    <text evidence="3">The sequence shown here is derived from an EMBL/GenBank/DDBJ whole genome shotgun (WGS) entry which is preliminary data.</text>
</comment>
<evidence type="ECO:0000313" key="3">
    <source>
        <dbReference type="EMBL" id="MEA5444690.1"/>
    </source>
</evidence>